<feature type="region of interest" description="Disordered" evidence="14">
    <location>
        <begin position="420"/>
        <end position="443"/>
    </location>
</feature>
<dbReference type="SMART" id="SM00160">
    <property type="entry name" value="RanBD"/>
    <property type="match status" value="1"/>
</dbReference>
<dbReference type="Pfam" id="PF00638">
    <property type="entry name" value="Ran_BP1"/>
    <property type="match status" value="1"/>
</dbReference>
<feature type="region of interest" description="Disordered" evidence="14">
    <location>
        <begin position="90"/>
        <end position="112"/>
    </location>
</feature>
<evidence type="ECO:0000259" key="16">
    <source>
        <dbReference type="PROSITE" id="PS50199"/>
    </source>
</evidence>
<dbReference type="GO" id="GO:0006606">
    <property type="term" value="P:protein import into nucleus"/>
    <property type="evidence" value="ECO:0007669"/>
    <property type="project" value="TreeGrafter"/>
</dbReference>
<dbReference type="SMART" id="SM00547">
    <property type="entry name" value="ZnF_RBZ"/>
    <property type="match status" value="1"/>
</dbReference>
<comment type="subcellular location">
    <subcellularLocation>
        <location evidence="1">Nucleus</location>
        <location evidence="1">Nuclear pore complex</location>
    </subcellularLocation>
</comment>
<dbReference type="STRING" id="6832.A0A553P4J6"/>
<feature type="compositionally biased region" description="Basic and acidic residues" evidence="14">
    <location>
        <begin position="612"/>
        <end position="621"/>
    </location>
</feature>
<keyword evidence="5 13" id="KW-0863">Zinc-finger</keyword>
<dbReference type="CDD" id="cd13170">
    <property type="entry name" value="RanBD_NUP50"/>
    <property type="match status" value="1"/>
</dbReference>
<dbReference type="AlphaFoldDB" id="A0A553P4J6"/>
<feature type="compositionally biased region" description="Low complexity" evidence="14">
    <location>
        <begin position="474"/>
        <end position="491"/>
    </location>
</feature>
<evidence type="ECO:0000256" key="11">
    <source>
        <dbReference type="ARBA" id="ARBA00023132"/>
    </source>
</evidence>
<name>A0A553P4J6_TIGCA</name>
<evidence type="ECO:0000256" key="1">
    <source>
        <dbReference type="ARBA" id="ARBA00004567"/>
    </source>
</evidence>
<evidence type="ECO:0008006" key="19">
    <source>
        <dbReference type="Google" id="ProtNLM"/>
    </source>
</evidence>
<feature type="region of interest" description="Disordered" evidence="14">
    <location>
        <begin position="32"/>
        <end position="51"/>
    </location>
</feature>
<dbReference type="Proteomes" id="UP000318571">
    <property type="component" value="Chromosome 7"/>
</dbReference>
<evidence type="ECO:0000256" key="7">
    <source>
        <dbReference type="ARBA" id="ARBA00022833"/>
    </source>
</evidence>
<keyword evidence="12" id="KW-0539">Nucleus</keyword>
<keyword evidence="4" id="KW-0677">Repeat</keyword>
<feature type="domain" description="RanBP2-type" evidence="16">
    <location>
        <begin position="125"/>
        <end position="155"/>
    </location>
</feature>
<dbReference type="InterPro" id="IPR045255">
    <property type="entry name" value="RanBP1-like"/>
</dbReference>
<keyword evidence="2" id="KW-0813">Transport</keyword>
<dbReference type="Pfam" id="PF08911">
    <property type="entry name" value="NUP50"/>
    <property type="match status" value="1"/>
</dbReference>
<feature type="domain" description="RanBD1" evidence="15">
    <location>
        <begin position="613"/>
        <end position="735"/>
    </location>
</feature>
<dbReference type="InterPro" id="IPR011993">
    <property type="entry name" value="PH-like_dom_sf"/>
</dbReference>
<evidence type="ECO:0000256" key="12">
    <source>
        <dbReference type="ARBA" id="ARBA00023242"/>
    </source>
</evidence>
<dbReference type="Gene3D" id="4.10.1060.10">
    <property type="entry name" value="Zinc finger, RanBP2-type"/>
    <property type="match status" value="1"/>
</dbReference>
<feature type="non-terminal residue" evidence="17">
    <location>
        <position position="1"/>
    </location>
</feature>
<evidence type="ECO:0000256" key="10">
    <source>
        <dbReference type="ARBA" id="ARBA00023010"/>
    </source>
</evidence>
<evidence type="ECO:0000256" key="8">
    <source>
        <dbReference type="ARBA" id="ARBA00022927"/>
    </source>
</evidence>
<comment type="caution">
    <text evidence="17">The sequence shown here is derived from an EMBL/GenBank/DDBJ whole genome shotgun (WGS) entry which is preliminary data.</text>
</comment>
<feature type="region of interest" description="Disordered" evidence="14">
    <location>
        <begin position="258"/>
        <end position="284"/>
    </location>
</feature>
<evidence type="ECO:0000256" key="3">
    <source>
        <dbReference type="ARBA" id="ARBA00022723"/>
    </source>
</evidence>
<evidence type="ECO:0000256" key="14">
    <source>
        <dbReference type="SAM" id="MobiDB-lite"/>
    </source>
</evidence>
<evidence type="ECO:0000256" key="4">
    <source>
        <dbReference type="ARBA" id="ARBA00022737"/>
    </source>
</evidence>
<dbReference type="PANTHER" id="PTHR23138:SF141">
    <property type="entry name" value="NUCLEAR PORE COMPLEX PROTEIN NUP50"/>
    <property type="match status" value="1"/>
</dbReference>
<dbReference type="SUPFAM" id="SSF50729">
    <property type="entry name" value="PH domain-like"/>
    <property type="match status" value="1"/>
</dbReference>
<keyword evidence="10" id="KW-0811">Translocation</keyword>
<dbReference type="PROSITE" id="PS50199">
    <property type="entry name" value="ZF_RANBP2_2"/>
    <property type="match status" value="1"/>
</dbReference>
<feature type="region of interest" description="Disordered" evidence="14">
    <location>
        <begin position="1"/>
        <end position="26"/>
    </location>
</feature>
<keyword evidence="18" id="KW-1185">Reference proteome</keyword>
<dbReference type="InterPro" id="IPR001876">
    <property type="entry name" value="Znf_RanBP2"/>
</dbReference>
<keyword evidence="8" id="KW-0653">Protein transport</keyword>
<feature type="region of interest" description="Disordered" evidence="14">
    <location>
        <begin position="596"/>
        <end position="621"/>
    </location>
</feature>
<organism evidence="17 18">
    <name type="scientific">Tigriopus californicus</name>
    <name type="common">Marine copepod</name>
    <dbReference type="NCBI Taxonomy" id="6832"/>
    <lineage>
        <taxon>Eukaryota</taxon>
        <taxon>Metazoa</taxon>
        <taxon>Ecdysozoa</taxon>
        <taxon>Arthropoda</taxon>
        <taxon>Crustacea</taxon>
        <taxon>Multicrustacea</taxon>
        <taxon>Hexanauplia</taxon>
        <taxon>Copepoda</taxon>
        <taxon>Harpacticoida</taxon>
        <taxon>Harpacticidae</taxon>
        <taxon>Tigriopus</taxon>
    </lineage>
</organism>
<dbReference type="InterPro" id="IPR015007">
    <property type="entry name" value="NUP2/50/61"/>
</dbReference>
<dbReference type="Gene3D" id="2.30.29.30">
    <property type="entry name" value="Pleckstrin-homology domain (PH domain)/Phosphotyrosine-binding domain (PTB)"/>
    <property type="match status" value="1"/>
</dbReference>
<evidence type="ECO:0000256" key="6">
    <source>
        <dbReference type="ARBA" id="ARBA00022816"/>
    </source>
</evidence>
<keyword evidence="3" id="KW-0479">Metal-binding</keyword>
<feature type="compositionally biased region" description="Polar residues" evidence="14">
    <location>
        <begin position="429"/>
        <end position="443"/>
    </location>
</feature>
<dbReference type="GO" id="GO:0051028">
    <property type="term" value="P:mRNA transport"/>
    <property type="evidence" value="ECO:0007669"/>
    <property type="project" value="UniProtKB-KW"/>
</dbReference>
<dbReference type="PROSITE" id="PS01358">
    <property type="entry name" value="ZF_RANBP2_1"/>
    <property type="match status" value="1"/>
</dbReference>
<feature type="region of interest" description="Disordered" evidence="14">
    <location>
        <begin position="360"/>
        <end position="401"/>
    </location>
</feature>
<proteinExistence type="predicted"/>
<protein>
    <recommendedName>
        <fullName evidence="19">RanBP2-type domain-containing protein</fullName>
    </recommendedName>
</protein>
<gene>
    <name evidence="17" type="ORF">TCAL_13871</name>
</gene>
<evidence type="ECO:0000256" key="9">
    <source>
        <dbReference type="ARBA" id="ARBA00022990"/>
    </source>
</evidence>
<dbReference type="GO" id="GO:0005643">
    <property type="term" value="C:nuclear pore"/>
    <property type="evidence" value="ECO:0007669"/>
    <property type="project" value="UniProtKB-SubCell"/>
</dbReference>
<evidence type="ECO:0000313" key="18">
    <source>
        <dbReference type="Proteomes" id="UP000318571"/>
    </source>
</evidence>
<dbReference type="PANTHER" id="PTHR23138">
    <property type="entry name" value="RAN BINDING PROTEIN"/>
    <property type="match status" value="1"/>
</dbReference>
<dbReference type="OMA" id="FKAPQTQ"/>
<feature type="compositionally biased region" description="Low complexity" evidence="14">
    <location>
        <begin position="90"/>
        <end position="107"/>
    </location>
</feature>
<keyword evidence="11" id="KW-0906">Nuclear pore complex</keyword>
<evidence type="ECO:0000256" key="2">
    <source>
        <dbReference type="ARBA" id="ARBA00022448"/>
    </source>
</evidence>
<dbReference type="InterPro" id="IPR000156">
    <property type="entry name" value="Ran_bind_dom"/>
</dbReference>
<dbReference type="GO" id="GO:0008270">
    <property type="term" value="F:zinc ion binding"/>
    <property type="evidence" value="ECO:0007669"/>
    <property type="project" value="UniProtKB-KW"/>
</dbReference>
<dbReference type="SUPFAM" id="SSF90209">
    <property type="entry name" value="Ran binding protein zinc finger-like"/>
    <property type="match status" value="1"/>
</dbReference>
<sequence length="735" mass="74844">REIHDNWDQEEEPEVAGTFSQASQDELKTRVIRKAKRRVPPNGGEGQPGVFSAFGGFGAAAASSAKAGSSAAAAAAGASGGGFDFLKTATSPPVSSSVSSPPSNGSAGPTGGSLMGFGGFGATPQDGNKWTCSVCMVPNKAEDDACVCCSTAKSGATPKAPSKGSSSFDTSAISMAPGGGFKFGGLSATTTTTSSSTSSGFKFGSSEVQATSSSQSTPLASGFKFGSPATTSNETLPASTGAGGFKFGSTATNAEPKGSAQGFSFGANNAVDSDGPSPAKKGFNFGSSSSMASSTMNNASSASDSKKTAYSDKYCHQLKCLNQQISEWIKKHVDENPFVLLTPIFADYEKYLEELEPLKSPNEEAHNSPTTTSAASSAPVEKPEARPFQTAPAEKTSETARPLLGAVFGKKPEVSAESETVNKVPAYNPSPNSSFSFAGPSSATSTSMTGPKMMFSFGTTSVVASVASTSSISSIPSASTFSFSGSKSSTGAQGDKKPEPPLATAPSSGGLFSFGSSSSTKTDDSSKSLFTFGSKPAGSTPSFGSTASAGSGFSFGSSTTEPKTTSGFSFGSTPSSTPSSGFSFATAASAAATATTAASNNADANETEESDEPPKVEVKTVEEEGSKYSIRCKLFYKSGSEFKEKGLGMLHLKDVDDGKKTQMVVRAETNLGNILLNILLTDQLNVTQRANNIQFVCVPNPEIKGLEPGPVSMLAKVKTAELAKELAAKVAEAIQ</sequence>
<accession>A0A553P4J6</accession>
<evidence type="ECO:0000259" key="15">
    <source>
        <dbReference type="PROSITE" id="PS50196"/>
    </source>
</evidence>
<feature type="compositionally biased region" description="Low complexity" evidence="14">
    <location>
        <begin position="507"/>
        <end position="520"/>
    </location>
</feature>
<feature type="region of interest" description="Disordered" evidence="14">
    <location>
        <begin position="474"/>
        <end position="529"/>
    </location>
</feature>
<evidence type="ECO:0000313" key="17">
    <source>
        <dbReference type="EMBL" id="TRY72560.1"/>
    </source>
</evidence>
<evidence type="ECO:0000256" key="13">
    <source>
        <dbReference type="PROSITE-ProRule" id="PRU00322"/>
    </source>
</evidence>
<keyword evidence="7" id="KW-0862">Zinc</keyword>
<dbReference type="PROSITE" id="PS50196">
    <property type="entry name" value="RANBD1"/>
    <property type="match status" value="1"/>
</dbReference>
<keyword evidence="6" id="KW-0509">mRNA transport</keyword>
<evidence type="ECO:0000256" key="5">
    <source>
        <dbReference type="ARBA" id="ARBA00022771"/>
    </source>
</evidence>
<reference evidence="17 18" key="1">
    <citation type="journal article" date="2018" name="Nat. Ecol. Evol.">
        <title>Genomic signatures of mitonuclear coevolution across populations of Tigriopus californicus.</title>
        <authorList>
            <person name="Barreto F.S."/>
            <person name="Watson E.T."/>
            <person name="Lima T.G."/>
            <person name="Willett C.S."/>
            <person name="Edmands S."/>
            <person name="Li W."/>
            <person name="Burton R.S."/>
        </authorList>
    </citation>
    <scope>NUCLEOTIDE SEQUENCE [LARGE SCALE GENOMIC DNA]</scope>
    <source>
        <strain evidence="17 18">San Diego</strain>
    </source>
</reference>
<dbReference type="EMBL" id="VCGU01000008">
    <property type="protein sequence ID" value="TRY72560.1"/>
    <property type="molecule type" value="Genomic_DNA"/>
</dbReference>
<dbReference type="InterPro" id="IPR036443">
    <property type="entry name" value="Znf_RanBP2_sf"/>
</dbReference>
<keyword evidence="9" id="KW-0007">Acetylation</keyword>